<gene>
    <name evidence="29" type="ORF">HOLleu_30507</name>
</gene>
<dbReference type="SUPFAM" id="SSF52540">
    <property type="entry name" value="P-loop containing nucleoside triphosphate hydrolases"/>
    <property type="match status" value="1"/>
</dbReference>
<dbReference type="SMART" id="SM00490">
    <property type="entry name" value="HELICc"/>
    <property type="match status" value="1"/>
</dbReference>
<dbReference type="InterPro" id="IPR013257">
    <property type="entry name" value="SRI"/>
</dbReference>
<dbReference type="GO" id="GO:0045934">
    <property type="term" value="P:negative regulation of nucleobase-containing compound metabolic process"/>
    <property type="evidence" value="ECO:0007669"/>
    <property type="project" value="UniProtKB-ARBA"/>
</dbReference>
<evidence type="ECO:0000256" key="11">
    <source>
        <dbReference type="ARBA" id="ARBA00022806"/>
    </source>
</evidence>
<dbReference type="GO" id="GO:0046872">
    <property type="term" value="F:metal ion binding"/>
    <property type="evidence" value="ECO:0007669"/>
    <property type="project" value="UniProtKB-KW"/>
</dbReference>
<dbReference type="Gene3D" id="6.10.250.2460">
    <property type="match status" value="1"/>
</dbReference>
<keyword evidence="5" id="KW-0132">Cell division</keyword>
<dbReference type="GO" id="GO:0043138">
    <property type="term" value="F:3'-5' DNA helicase activity"/>
    <property type="evidence" value="ECO:0007669"/>
    <property type="project" value="UniProtKB-EC"/>
</dbReference>
<keyword evidence="14" id="KW-0238">DNA-binding</keyword>
<dbReference type="Pfam" id="PF16124">
    <property type="entry name" value="RecQ_Zn_bind"/>
    <property type="match status" value="1"/>
</dbReference>
<dbReference type="SMART" id="SM00487">
    <property type="entry name" value="DEXDc"/>
    <property type="match status" value="1"/>
</dbReference>
<dbReference type="InterPro" id="IPR014001">
    <property type="entry name" value="Helicase_ATP-bd"/>
</dbReference>
<evidence type="ECO:0000256" key="24">
    <source>
        <dbReference type="ARBA" id="ARBA00078243"/>
    </source>
</evidence>
<keyword evidence="12" id="KW-0862">Zinc</keyword>
<dbReference type="FunFam" id="3.40.50.300:FF:000614">
    <property type="entry name" value="ATP-dependent DNA helicase"/>
    <property type="match status" value="1"/>
</dbReference>
<comment type="catalytic activity">
    <reaction evidence="19">
        <text>Couples ATP hydrolysis with the unwinding of duplex DNA by translocating in the 3'-5' direction.</text>
        <dbReference type="EC" id="5.6.2.4"/>
    </reaction>
</comment>
<proteinExistence type="inferred from homology"/>
<accession>A0A9Q1BKI0</accession>
<dbReference type="Proteomes" id="UP001152320">
    <property type="component" value="Chromosome 15"/>
</dbReference>
<sequence length="1191" mass="133395">MLKKKQKQVNSKLTEFFSLRNSESEDFLSNVSTIGTTSQSQPNTSSTCNIVIKPRPTTVQSALQDVFGYQEFRSDLQRHAVECVAKGNNDVFISMPTGAGKSLCFQLPAVLKTGITLVISPLIALIEDQLKHLKDNGILAKSLNSKLSATERAEILSNLQQKRPTLKLLYITPEQAAAASFQAILQDLLKRKLLSYFVVDEAHCVSQWGHDFRPDYLKLGSFRKKVKGVPCIALTATAPAHVQKDIITILNLQEPKIFKTSCFRSNLNYQVIYKDLVENPLSDVKEFVEEVLQDAKKDGNPGGCGIIYCRTRDACDTVAQRLDSAGLSAVSYHAGLKASERTKAQSDWMEGKVAVIVATISFGMGVDKGSVRFVVHLTLPQSMAGYYQESGRAGRDGKPAFCRLYYSRQERNLVSFLLTKDIANRKQKNPNNNGVHAKATMQSFTALIKFCEENYCRHEAIANFFGDEKPQCNKSCDVCQDKKSIQKQLDFLNGGLWKRGQGDGYNSRPVMYEENLELYGGGRSMQSSKLWNDSDDEGNYQEEEERAKKQRTKFIQDELKRRRKGQQNLQKVEFEPPSADCPLHDAANDKIPGLTVKSREYCLKTIENALAINRDSLKITNRTAKDVLDTALSLEYKVFQGAKKVNMYKAKIISLAGEIKKCTQEGKQYEPPIPENFGNKDKSTKPPSASLGGFQTAASLMKEAGHQAPLSSGNSPRLTPGDSAQAVLHTPSTTKGKEKSKPRETFFDCYELSPGSVSGNEGEERDVVQEWDTRQFLENLEQARKESPSDETHDENLSKSKSGQKNNVTNSFHQNRGTKKLPKMKDPKSSSQGFQTAKHMLKEGEKKLSLSKRKLRKDHEISSSDSDDYLKSDEEGNDYVNISDTIDEEQSYNFDENSEIIASLSKNLLGRLNEFKTLNEETERDDGKIVVSELELDLITKHNETIIRDVFGSDVSDCETTQVQAGEEFSDSDDSMDAGKGHRDRKGSTQSNDEMEMAKLLPKVKTFFKKSRQSDSDSDSDSDSAQSDSEDEVPVVKRKFIVVEDDEYSRKRRRISRLSSDSSPKKSAGLSPVKGVDTNSKRRAVTFDPEVVDNENPEKESYQKKRAQQKLGTDIKKVVAEAVVKYLTPYYKDDKFSSKDLFKSLARILTGKILSEDDVDHSNVKLKAKKVVKKYFHKHDRCASPSDLPTG</sequence>
<dbReference type="PROSITE" id="PS51194">
    <property type="entry name" value="HELICASE_CTER"/>
    <property type="match status" value="1"/>
</dbReference>
<dbReference type="InterPro" id="IPR011545">
    <property type="entry name" value="DEAD/DEAH_box_helicase_dom"/>
</dbReference>
<dbReference type="GO" id="GO:0051301">
    <property type="term" value="P:cell division"/>
    <property type="evidence" value="ECO:0007669"/>
    <property type="project" value="UniProtKB-KW"/>
</dbReference>
<dbReference type="Pfam" id="PF00270">
    <property type="entry name" value="DEAD"/>
    <property type="match status" value="1"/>
</dbReference>
<evidence type="ECO:0000256" key="15">
    <source>
        <dbReference type="ARBA" id="ARBA00023204"/>
    </source>
</evidence>
<comment type="similarity">
    <text evidence="3">Belongs to the helicase family. RecQ subfamily.</text>
</comment>
<evidence type="ECO:0000256" key="5">
    <source>
        <dbReference type="ARBA" id="ARBA00022618"/>
    </source>
</evidence>
<feature type="domain" description="Helicase ATP-binding" evidence="27">
    <location>
        <begin position="82"/>
        <end position="256"/>
    </location>
</feature>
<evidence type="ECO:0000256" key="13">
    <source>
        <dbReference type="ARBA" id="ARBA00022840"/>
    </source>
</evidence>
<dbReference type="GO" id="GO:0009378">
    <property type="term" value="F:four-way junction helicase activity"/>
    <property type="evidence" value="ECO:0007669"/>
    <property type="project" value="TreeGrafter"/>
</dbReference>
<evidence type="ECO:0000256" key="26">
    <source>
        <dbReference type="SAM" id="MobiDB-lite"/>
    </source>
</evidence>
<dbReference type="PANTHER" id="PTHR13710:SF152">
    <property type="entry name" value="ATP-DEPENDENT DNA HELICASE Q5"/>
    <property type="match status" value="1"/>
</dbReference>
<evidence type="ECO:0000256" key="16">
    <source>
        <dbReference type="ARBA" id="ARBA00023235"/>
    </source>
</evidence>
<dbReference type="Gene3D" id="6.10.250.3140">
    <property type="match status" value="1"/>
</dbReference>
<evidence type="ECO:0000256" key="22">
    <source>
        <dbReference type="ARBA" id="ARBA00074289"/>
    </source>
</evidence>
<evidence type="ECO:0000259" key="28">
    <source>
        <dbReference type="PROSITE" id="PS51194"/>
    </source>
</evidence>
<dbReference type="CDD" id="cd18794">
    <property type="entry name" value="SF2_C_RecQ"/>
    <property type="match status" value="1"/>
</dbReference>
<dbReference type="OrthoDB" id="10261556at2759"/>
<keyword evidence="8" id="KW-0547">Nucleotide-binding</keyword>
<comment type="subcellular location">
    <subcellularLocation>
        <location evidence="2">Nucleus</location>
        <location evidence="2">Nucleoplasm</location>
    </subcellularLocation>
</comment>
<dbReference type="InterPro" id="IPR002464">
    <property type="entry name" value="DNA/RNA_helicase_DEAH_CS"/>
</dbReference>
<evidence type="ECO:0000256" key="19">
    <source>
        <dbReference type="ARBA" id="ARBA00034617"/>
    </source>
</evidence>
<dbReference type="EC" id="5.6.2.4" evidence="20"/>
<name>A0A9Q1BKI0_HOLLE</name>
<dbReference type="NCBIfam" id="TIGR00614">
    <property type="entry name" value="recQ_fam"/>
    <property type="match status" value="1"/>
</dbReference>
<evidence type="ECO:0000256" key="1">
    <source>
        <dbReference type="ARBA" id="ARBA00001947"/>
    </source>
</evidence>
<dbReference type="FunFam" id="3.40.50.300:FF:000444">
    <property type="entry name" value="ATP-dependent DNA helicase"/>
    <property type="match status" value="1"/>
</dbReference>
<dbReference type="GO" id="GO:0006260">
    <property type="term" value="P:DNA replication"/>
    <property type="evidence" value="ECO:0007669"/>
    <property type="project" value="UniProtKB-KW"/>
</dbReference>
<dbReference type="InterPro" id="IPR027417">
    <property type="entry name" value="P-loop_NTPase"/>
</dbReference>
<keyword evidence="7" id="KW-0479">Metal-binding</keyword>
<dbReference type="InterPro" id="IPR038190">
    <property type="entry name" value="SRI_sf"/>
</dbReference>
<keyword evidence="15" id="KW-0234">DNA repair</keyword>
<feature type="compositionally biased region" description="Low complexity" evidence="26">
    <location>
        <begin position="1057"/>
        <end position="1067"/>
    </location>
</feature>
<dbReference type="PROSITE" id="PS00690">
    <property type="entry name" value="DEAH_ATP_HELICASE"/>
    <property type="match status" value="1"/>
</dbReference>
<dbReference type="GO" id="GO:0010605">
    <property type="term" value="P:negative regulation of macromolecule metabolic process"/>
    <property type="evidence" value="ECO:0007669"/>
    <property type="project" value="UniProtKB-ARBA"/>
</dbReference>
<dbReference type="GO" id="GO:0006355">
    <property type="term" value="P:regulation of DNA-templated transcription"/>
    <property type="evidence" value="ECO:0007669"/>
    <property type="project" value="InterPro"/>
</dbReference>
<evidence type="ECO:0000256" key="25">
    <source>
        <dbReference type="ARBA" id="ARBA00084014"/>
    </source>
</evidence>
<protein>
    <recommendedName>
        <fullName evidence="22">ATP-dependent DNA helicase Q5</fullName>
        <ecNumber evidence="20">5.6.2.4</ecNumber>
    </recommendedName>
    <alternativeName>
        <fullName evidence="23">DNA 3'-5' helicase RecQ5</fullName>
    </alternativeName>
    <alternativeName>
        <fullName evidence="24">DNA helicase, RecQ-like type 5</fullName>
    </alternativeName>
    <alternativeName>
        <fullName evidence="25">RecQ protein-like 5</fullName>
    </alternativeName>
</protein>
<keyword evidence="13" id="KW-0067">ATP-binding</keyword>
<evidence type="ECO:0000313" key="30">
    <source>
        <dbReference type="Proteomes" id="UP001152320"/>
    </source>
</evidence>
<evidence type="ECO:0000256" key="9">
    <source>
        <dbReference type="ARBA" id="ARBA00022763"/>
    </source>
</evidence>
<dbReference type="GO" id="GO:0005694">
    <property type="term" value="C:chromosome"/>
    <property type="evidence" value="ECO:0007669"/>
    <property type="project" value="InterPro"/>
</dbReference>
<comment type="caution">
    <text evidence="29">The sequence shown here is derived from an EMBL/GenBank/DDBJ whole genome shotgun (WGS) entry which is preliminary data.</text>
</comment>
<evidence type="ECO:0000256" key="2">
    <source>
        <dbReference type="ARBA" id="ARBA00004642"/>
    </source>
</evidence>
<keyword evidence="9" id="KW-0227">DNA damage</keyword>
<feature type="compositionally biased region" description="Basic and acidic residues" evidence="26">
    <location>
        <begin position="857"/>
        <end position="874"/>
    </location>
</feature>
<dbReference type="InterPro" id="IPR032284">
    <property type="entry name" value="RecQ_Zn-bd"/>
</dbReference>
<dbReference type="PROSITE" id="PS51192">
    <property type="entry name" value="HELICASE_ATP_BIND_1"/>
    <property type="match status" value="1"/>
</dbReference>
<dbReference type="InterPro" id="IPR001650">
    <property type="entry name" value="Helicase_C-like"/>
</dbReference>
<evidence type="ECO:0000256" key="7">
    <source>
        <dbReference type="ARBA" id="ARBA00022723"/>
    </source>
</evidence>
<dbReference type="Gene3D" id="3.40.50.300">
    <property type="entry name" value="P-loop containing nucleotide triphosphate hydrolases"/>
    <property type="match status" value="2"/>
</dbReference>
<comment type="catalytic activity">
    <reaction evidence="21">
        <text>ATP + H2O = ADP + phosphate + H(+)</text>
        <dbReference type="Rhea" id="RHEA:13065"/>
        <dbReference type="ChEBI" id="CHEBI:15377"/>
        <dbReference type="ChEBI" id="CHEBI:15378"/>
        <dbReference type="ChEBI" id="CHEBI:30616"/>
        <dbReference type="ChEBI" id="CHEBI:43474"/>
        <dbReference type="ChEBI" id="CHEBI:456216"/>
    </reaction>
</comment>
<evidence type="ECO:0000313" key="29">
    <source>
        <dbReference type="EMBL" id="KAJ8028307.1"/>
    </source>
</evidence>
<keyword evidence="30" id="KW-1185">Reference proteome</keyword>
<dbReference type="Pfam" id="PF08236">
    <property type="entry name" value="SRI"/>
    <property type="match status" value="1"/>
</dbReference>
<dbReference type="Gene3D" id="1.10.1740.100">
    <property type="entry name" value="Set2, Rpb1 interacting domain"/>
    <property type="match status" value="1"/>
</dbReference>
<evidence type="ECO:0000256" key="12">
    <source>
        <dbReference type="ARBA" id="ARBA00022833"/>
    </source>
</evidence>
<feature type="compositionally biased region" description="Acidic residues" evidence="26">
    <location>
        <begin position="1016"/>
        <end position="1033"/>
    </location>
</feature>
<dbReference type="GO" id="GO:0000724">
    <property type="term" value="P:double-strand break repair via homologous recombination"/>
    <property type="evidence" value="ECO:0007669"/>
    <property type="project" value="TreeGrafter"/>
</dbReference>
<keyword evidence="10" id="KW-0378">Hydrolase</keyword>
<dbReference type="GO" id="GO:0005737">
    <property type="term" value="C:cytoplasm"/>
    <property type="evidence" value="ECO:0007669"/>
    <property type="project" value="TreeGrafter"/>
</dbReference>
<comment type="cofactor">
    <cofactor evidence="1">
        <name>Zn(2+)</name>
        <dbReference type="ChEBI" id="CHEBI:29105"/>
    </cofactor>
</comment>
<feature type="region of interest" description="Disordered" evidence="26">
    <location>
        <begin position="561"/>
        <end position="586"/>
    </location>
</feature>
<evidence type="ECO:0000256" key="18">
    <source>
        <dbReference type="ARBA" id="ARBA00023306"/>
    </source>
</evidence>
<keyword evidence="16" id="KW-0413">Isomerase</keyword>
<organism evidence="29 30">
    <name type="scientific">Holothuria leucospilota</name>
    <name type="common">Black long sea cucumber</name>
    <name type="synonym">Mertensiothuria leucospilota</name>
    <dbReference type="NCBI Taxonomy" id="206669"/>
    <lineage>
        <taxon>Eukaryota</taxon>
        <taxon>Metazoa</taxon>
        <taxon>Echinodermata</taxon>
        <taxon>Eleutherozoa</taxon>
        <taxon>Echinozoa</taxon>
        <taxon>Holothuroidea</taxon>
        <taxon>Aspidochirotacea</taxon>
        <taxon>Aspidochirotida</taxon>
        <taxon>Holothuriidae</taxon>
        <taxon>Holothuria</taxon>
    </lineage>
</organism>
<dbReference type="GO" id="GO:0016787">
    <property type="term" value="F:hydrolase activity"/>
    <property type="evidence" value="ECO:0007669"/>
    <property type="project" value="UniProtKB-KW"/>
</dbReference>
<dbReference type="EMBL" id="JAIZAY010000015">
    <property type="protein sequence ID" value="KAJ8028307.1"/>
    <property type="molecule type" value="Genomic_DNA"/>
</dbReference>
<keyword evidence="6" id="KW-0235">DNA replication</keyword>
<dbReference type="InterPro" id="IPR004589">
    <property type="entry name" value="DNA_helicase_ATP-dep_RecQ"/>
</dbReference>
<evidence type="ECO:0000256" key="10">
    <source>
        <dbReference type="ARBA" id="ARBA00022801"/>
    </source>
</evidence>
<feature type="compositionally biased region" description="Polar residues" evidence="26">
    <location>
        <begin position="799"/>
        <end position="815"/>
    </location>
</feature>
<evidence type="ECO:0000256" key="8">
    <source>
        <dbReference type="ARBA" id="ARBA00022741"/>
    </source>
</evidence>
<evidence type="ECO:0000256" key="20">
    <source>
        <dbReference type="ARBA" id="ARBA00034808"/>
    </source>
</evidence>
<keyword evidence="4" id="KW-0597">Phosphoprotein</keyword>
<feature type="region of interest" description="Disordered" evidence="26">
    <location>
        <begin position="704"/>
        <end position="742"/>
    </location>
</feature>
<dbReference type="PANTHER" id="PTHR13710">
    <property type="entry name" value="DNA HELICASE RECQ FAMILY MEMBER"/>
    <property type="match status" value="1"/>
</dbReference>
<evidence type="ECO:0000256" key="3">
    <source>
        <dbReference type="ARBA" id="ARBA00005446"/>
    </source>
</evidence>
<feature type="region of interest" description="Disordered" evidence="26">
    <location>
        <begin position="774"/>
        <end position="884"/>
    </location>
</feature>
<feature type="compositionally biased region" description="Basic and acidic residues" evidence="26">
    <location>
        <begin position="774"/>
        <end position="798"/>
    </location>
</feature>
<dbReference type="GO" id="GO:0003677">
    <property type="term" value="F:DNA binding"/>
    <property type="evidence" value="ECO:0007669"/>
    <property type="project" value="UniProtKB-KW"/>
</dbReference>
<evidence type="ECO:0000256" key="4">
    <source>
        <dbReference type="ARBA" id="ARBA00022553"/>
    </source>
</evidence>
<dbReference type="Pfam" id="PF00271">
    <property type="entry name" value="Helicase_C"/>
    <property type="match status" value="1"/>
</dbReference>
<dbReference type="GO" id="GO:0005524">
    <property type="term" value="F:ATP binding"/>
    <property type="evidence" value="ECO:0007669"/>
    <property type="project" value="UniProtKB-KW"/>
</dbReference>
<evidence type="ECO:0000256" key="21">
    <source>
        <dbReference type="ARBA" id="ARBA00049360"/>
    </source>
</evidence>
<feature type="domain" description="Helicase C-terminal" evidence="28">
    <location>
        <begin position="283"/>
        <end position="439"/>
    </location>
</feature>
<dbReference type="GO" id="GO:0005654">
    <property type="term" value="C:nucleoplasm"/>
    <property type="evidence" value="ECO:0007669"/>
    <property type="project" value="UniProtKB-SubCell"/>
</dbReference>
<keyword evidence="11 29" id="KW-0347">Helicase</keyword>
<evidence type="ECO:0000256" key="6">
    <source>
        <dbReference type="ARBA" id="ARBA00022705"/>
    </source>
</evidence>
<reference evidence="29" key="1">
    <citation type="submission" date="2021-10" db="EMBL/GenBank/DDBJ databases">
        <title>Tropical sea cucumber genome reveals ecological adaptation and Cuvierian tubules defense mechanism.</title>
        <authorList>
            <person name="Chen T."/>
        </authorList>
    </citation>
    <scope>NUCLEOTIDE SEQUENCE</scope>
    <source>
        <strain evidence="29">Nanhai2018</strain>
        <tissue evidence="29">Muscle</tissue>
    </source>
</reference>
<evidence type="ECO:0000256" key="14">
    <source>
        <dbReference type="ARBA" id="ARBA00023125"/>
    </source>
</evidence>
<feature type="region of interest" description="Disordered" evidence="26">
    <location>
        <begin position="668"/>
        <end position="692"/>
    </location>
</feature>
<evidence type="ECO:0000256" key="23">
    <source>
        <dbReference type="ARBA" id="ARBA00076757"/>
    </source>
</evidence>
<feature type="region of interest" description="Disordered" evidence="26">
    <location>
        <begin position="957"/>
        <end position="1110"/>
    </location>
</feature>
<keyword evidence="17" id="KW-0539">Nucleus</keyword>
<evidence type="ECO:0000256" key="17">
    <source>
        <dbReference type="ARBA" id="ARBA00023242"/>
    </source>
</evidence>
<keyword evidence="18" id="KW-0131">Cell cycle</keyword>
<dbReference type="AlphaFoldDB" id="A0A9Q1BKI0"/>
<evidence type="ECO:0000259" key="27">
    <source>
        <dbReference type="PROSITE" id="PS51192"/>
    </source>
</evidence>